<keyword evidence="3" id="KW-0805">Transcription regulation</keyword>
<name>A0ABX3CAI2_9NEIS</name>
<dbReference type="EMBL" id="MKCT01000044">
    <property type="protein sequence ID" value="OHX19154.1"/>
    <property type="molecule type" value="Genomic_DNA"/>
</dbReference>
<dbReference type="InterPro" id="IPR039420">
    <property type="entry name" value="WalR-like"/>
</dbReference>
<comment type="caution">
    <text evidence="9">The sequence shown here is derived from an EMBL/GenBank/DDBJ whole genome shotgun (WGS) entry which is preliminary data.</text>
</comment>
<keyword evidence="1 6" id="KW-0597">Phosphoprotein</keyword>
<dbReference type="PANTHER" id="PTHR43214">
    <property type="entry name" value="TWO-COMPONENT RESPONSE REGULATOR"/>
    <property type="match status" value="1"/>
</dbReference>
<dbReference type="Proteomes" id="UP000180280">
    <property type="component" value="Unassembled WGS sequence"/>
</dbReference>
<dbReference type="RefSeq" id="WP_071113846.1">
    <property type="nucleotide sequence ID" value="NZ_MKCT01000044.1"/>
</dbReference>
<dbReference type="SUPFAM" id="SSF46894">
    <property type="entry name" value="C-terminal effector domain of the bipartite response regulators"/>
    <property type="match status" value="1"/>
</dbReference>
<dbReference type="SUPFAM" id="SSF52172">
    <property type="entry name" value="CheY-like"/>
    <property type="match status" value="1"/>
</dbReference>
<organism evidence="9 10">
    <name type="scientific">Chromobacterium sphagni</name>
    <dbReference type="NCBI Taxonomy" id="1903179"/>
    <lineage>
        <taxon>Bacteria</taxon>
        <taxon>Pseudomonadati</taxon>
        <taxon>Pseudomonadota</taxon>
        <taxon>Betaproteobacteria</taxon>
        <taxon>Neisseriales</taxon>
        <taxon>Chromobacteriaceae</taxon>
        <taxon>Chromobacterium</taxon>
    </lineage>
</organism>
<dbReference type="CDD" id="cd06170">
    <property type="entry name" value="LuxR_C_like"/>
    <property type="match status" value="1"/>
</dbReference>
<feature type="modified residue" description="4-aspartylphosphate" evidence="6">
    <location>
        <position position="65"/>
    </location>
</feature>
<protein>
    <submittedName>
        <fullName evidence="9">DNA-binding response regulator</fullName>
    </submittedName>
</protein>
<dbReference type="PANTHER" id="PTHR43214:SF3">
    <property type="entry name" value="RESPONSE REGULATOR UVRY"/>
    <property type="match status" value="1"/>
</dbReference>
<dbReference type="Pfam" id="PF00196">
    <property type="entry name" value="GerE"/>
    <property type="match status" value="1"/>
</dbReference>
<evidence type="ECO:0000259" key="8">
    <source>
        <dbReference type="PROSITE" id="PS50110"/>
    </source>
</evidence>
<evidence type="ECO:0000256" key="4">
    <source>
        <dbReference type="ARBA" id="ARBA00023125"/>
    </source>
</evidence>
<evidence type="ECO:0000256" key="6">
    <source>
        <dbReference type="PROSITE-ProRule" id="PRU00169"/>
    </source>
</evidence>
<accession>A0ABX3CAI2</accession>
<dbReference type="InterPro" id="IPR000792">
    <property type="entry name" value="Tscrpt_reg_LuxR_C"/>
</dbReference>
<dbReference type="PROSITE" id="PS50043">
    <property type="entry name" value="HTH_LUXR_2"/>
    <property type="match status" value="1"/>
</dbReference>
<dbReference type="InterPro" id="IPR016032">
    <property type="entry name" value="Sig_transdc_resp-reg_C-effctor"/>
</dbReference>
<reference evidence="9 10" key="1">
    <citation type="submission" date="2016-09" db="EMBL/GenBank/DDBJ databases">
        <title>Chromobacterium muskegensis sp. nov., an insecticidal bacterium isolated from Sphagnum bogs.</title>
        <authorList>
            <person name="Sparks M.E."/>
            <person name="Blackburn M.B."/>
            <person name="Gundersen-Rindal D.E."/>
            <person name="Mitchell A."/>
            <person name="Farrar R."/>
            <person name="Kuhar D."/>
        </authorList>
    </citation>
    <scope>NUCLEOTIDE SEQUENCE [LARGE SCALE GENOMIC DNA]</scope>
    <source>
        <strain evidence="9 10">14B-1</strain>
    </source>
</reference>
<dbReference type="SMART" id="SM00421">
    <property type="entry name" value="HTH_LUXR"/>
    <property type="match status" value="1"/>
</dbReference>
<dbReference type="InterPro" id="IPR001789">
    <property type="entry name" value="Sig_transdc_resp-reg_receiver"/>
</dbReference>
<evidence type="ECO:0000256" key="3">
    <source>
        <dbReference type="ARBA" id="ARBA00023015"/>
    </source>
</evidence>
<keyword evidence="10" id="KW-1185">Reference proteome</keyword>
<sequence length="217" mass="24067">MMTPAAPSDAAVQRVLLVEDHSLLSNGIKTLLSASTVYHVVGEVNDGLEVYSACQRLKPNLVLMDLGLPGMDGIDVIRQLRQRWPELNIIVITADGAEHRARTALESGALGYVLKKSPQQTLLAALQVTSQGRIFLDPSLNLEQVTETRNVEGPTRLTMRENQVLKLIAEGMRNRDIAENLKITIKTVETHRLNLMRKLDAHNAVELTNWAIRLGIH</sequence>
<evidence type="ECO:0000313" key="10">
    <source>
        <dbReference type="Proteomes" id="UP000180280"/>
    </source>
</evidence>
<dbReference type="Gene3D" id="3.40.50.2300">
    <property type="match status" value="1"/>
</dbReference>
<dbReference type="PROSITE" id="PS50110">
    <property type="entry name" value="RESPONSE_REGULATORY"/>
    <property type="match status" value="1"/>
</dbReference>
<dbReference type="Pfam" id="PF00072">
    <property type="entry name" value="Response_reg"/>
    <property type="match status" value="1"/>
</dbReference>
<dbReference type="CDD" id="cd17535">
    <property type="entry name" value="REC_NarL-like"/>
    <property type="match status" value="1"/>
</dbReference>
<feature type="domain" description="HTH luxR-type" evidence="7">
    <location>
        <begin position="150"/>
        <end position="215"/>
    </location>
</feature>
<keyword evidence="2" id="KW-0902">Two-component regulatory system</keyword>
<dbReference type="PROSITE" id="PS00622">
    <property type="entry name" value="HTH_LUXR_1"/>
    <property type="match status" value="1"/>
</dbReference>
<evidence type="ECO:0000313" key="9">
    <source>
        <dbReference type="EMBL" id="OHX19154.1"/>
    </source>
</evidence>
<evidence type="ECO:0000256" key="1">
    <source>
        <dbReference type="ARBA" id="ARBA00022553"/>
    </source>
</evidence>
<gene>
    <name evidence="9" type="ORF">BI344_19025</name>
</gene>
<dbReference type="NCBIfam" id="NF011896">
    <property type="entry name" value="PRK15369.1"/>
    <property type="match status" value="1"/>
</dbReference>
<evidence type="ECO:0000256" key="5">
    <source>
        <dbReference type="ARBA" id="ARBA00023163"/>
    </source>
</evidence>
<keyword evidence="4 9" id="KW-0238">DNA-binding</keyword>
<feature type="domain" description="Response regulatory" evidence="8">
    <location>
        <begin position="14"/>
        <end position="130"/>
    </location>
</feature>
<proteinExistence type="predicted"/>
<evidence type="ECO:0000259" key="7">
    <source>
        <dbReference type="PROSITE" id="PS50043"/>
    </source>
</evidence>
<dbReference type="PRINTS" id="PR00038">
    <property type="entry name" value="HTHLUXR"/>
</dbReference>
<keyword evidence="5" id="KW-0804">Transcription</keyword>
<dbReference type="InterPro" id="IPR011006">
    <property type="entry name" value="CheY-like_superfamily"/>
</dbReference>
<dbReference type="SMART" id="SM00448">
    <property type="entry name" value="REC"/>
    <property type="match status" value="1"/>
</dbReference>
<dbReference type="InterPro" id="IPR058245">
    <property type="entry name" value="NreC/VraR/RcsB-like_REC"/>
</dbReference>
<dbReference type="GO" id="GO:0003677">
    <property type="term" value="F:DNA binding"/>
    <property type="evidence" value="ECO:0007669"/>
    <property type="project" value="UniProtKB-KW"/>
</dbReference>
<evidence type="ECO:0000256" key="2">
    <source>
        <dbReference type="ARBA" id="ARBA00023012"/>
    </source>
</evidence>